<dbReference type="RefSeq" id="WP_196196904.1">
    <property type="nucleotide sequence ID" value="NZ_JADPRT010000013.1"/>
</dbReference>
<name>A0A931BE20_9ACTN</name>
<dbReference type="AlphaFoldDB" id="A0A931BE20"/>
<dbReference type="EMBL" id="JADPRT010000013">
    <property type="protein sequence ID" value="MBF9071730.1"/>
    <property type="molecule type" value="Genomic_DNA"/>
</dbReference>
<protein>
    <submittedName>
        <fullName evidence="1">Uncharacterized protein</fullName>
    </submittedName>
</protein>
<evidence type="ECO:0000313" key="1">
    <source>
        <dbReference type="EMBL" id="MBF9071730.1"/>
    </source>
</evidence>
<gene>
    <name evidence="1" type="ORF">I2501_27275</name>
</gene>
<proteinExistence type="predicted"/>
<keyword evidence="2" id="KW-1185">Reference proteome</keyword>
<comment type="caution">
    <text evidence="1">The sequence shown here is derived from an EMBL/GenBank/DDBJ whole genome shotgun (WGS) entry which is preliminary data.</text>
</comment>
<organism evidence="1 2">
    <name type="scientific">Streptacidiphilus fuscans</name>
    <dbReference type="NCBI Taxonomy" id="2789292"/>
    <lineage>
        <taxon>Bacteria</taxon>
        <taxon>Bacillati</taxon>
        <taxon>Actinomycetota</taxon>
        <taxon>Actinomycetes</taxon>
        <taxon>Kitasatosporales</taxon>
        <taxon>Streptomycetaceae</taxon>
        <taxon>Streptacidiphilus</taxon>
    </lineage>
</organism>
<reference evidence="1" key="1">
    <citation type="submission" date="2020-11" db="EMBL/GenBank/DDBJ databases">
        <title>Isolation and identification of active actinomycetes.</title>
        <authorList>
            <person name="Yu B."/>
        </authorList>
    </citation>
    <scope>NUCLEOTIDE SEQUENCE</scope>
    <source>
        <strain evidence="1">NEAU-YB345</strain>
    </source>
</reference>
<evidence type="ECO:0000313" key="2">
    <source>
        <dbReference type="Proteomes" id="UP000657385"/>
    </source>
</evidence>
<accession>A0A931BE20</accession>
<sequence>MGSKDKAIRFRAIAVDGRRSTVWKVFAGNRSSDIYLLTRPLGEQAKTSLHESGKWRTAFLNQELADRFLEPGADRAFDKFSEPTEEVAPGWVEAYTVVLPDSELQPYAQETSKGAVVDLPSPGPGGAVVVTLLLGRADAEPPALQPGQQPVGSFALSDQRTARLVAEPSVMPDHLREAVAGTRVQAREAALARGLDLAVAHPVHPLIWGDPAGNRMVVETAAWPVTPSDGVAP</sequence>
<dbReference type="Proteomes" id="UP000657385">
    <property type="component" value="Unassembled WGS sequence"/>
</dbReference>